<dbReference type="InterPro" id="IPR012854">
    <property type="entry name" value="Cu_amine_oxidase-like_N"/>
</dbReference>
<protein>
    <submittedName>
        <fullName evidence="3">Copper amine oxidase N-terminal domain-containing protein</fullName>
    </submittedName>
</protein>
<dbReference type="AlphaFoldDB" id="A0A9J6ZCL5"/>
<dbReference type="SUPFAM" id="SSF55383">
    <property type="entry name" value="Copper amine oxidase, domain N"/>
    <property type="match status" value="2"/>
</dbReference>
<dbReference type="Gene3D" id="3.30.457.10">
    <property type="entry name" value="Copper amine oxidase-like, N-terminal domain"/>
    <property type="match status" value="1"/>
</dbReference>
<evidence type="ECO:0000313" key="4">
    <source>
        <dbReference type="Proteomes" id="UP001056756"/>
    </source>
</evidence>
<dbReference type="InterPro" id="IPR015943">
    <property type="entry name" value="WD40/YVTN_repeat-like_dom_sf"/>
</dbReference>
<proteinExistence type="predicted"/>
<sequence>MNVKKLFLSTMIVVLLLLPTPVLARSWTTVPEADWSYTAPNNEDQYAYISQYTSVIRNSNLYYFSNDKMHIVNTNTGKHKASIDYLKNSNLLYSFFGSLAQVDNKGNVYAITATRDSEGVYAYKLTAYNDVGKKLWEKPYKEKIRSISGVLILDNGSIMTYLETGSERFVTYTYDTKGNLKTKKEWKSYIDGYQNGYFTTITVIGKQKSRLSYYDDSMKLKFTQDFNFSDGYYSGITTDGLVIYYKYNSTTDKTTYFAKDSTGKKVWSKELSGQAGRDTLYDDHHPGKGTFKSYFGGTVGNKFFLIDSKGKTQQLTMGDHNFQTADDQTVMLQNDKKLEIYKASDLSLLHSMKLTETNKGDQFLYTGSGIVYRIDSKNEISKINIADPAVGVYINGVKQSYDVSPQNINNTIMVPLRGVVEALGGKVIWQDGGVNIQYGEKQIVMKVNQTKATINGESYMMSQAPVIYRDATLIPLRFLSEALGAKVKWVQEENNVYIEL</sequence>
<dbReference type="InterPro" id="IPR036582">
    <property type="entry name" value="Mao_N_sf"/>
</dbReference>
<reference evidence="3" key="1">
    <citation type="submission" date="2022-05" db="EMBL/GenBank/DDBJ databases">
        <title>Novel bacterial taxa in a minimal lignocellulolytic consortium and its capacity to transform plastics disclosed by genome-resolved metagenomics.</title>
        <authorList>
            <person name="Rodriguez C.A.D."/>
            <person name="Diaz-Garcia L."/>
            <person name="Herrera K."/>
            <person name="Tarazona N.A."/>
            <person name="Sproer C."/>
            <person name="Overmann J."/>
            <person name="Jimenez D.J."/>
        </authorList>
    </citation>
    <scope>NUCLEOTIDE SEQUENCE</scope>
    <source>
        <strain evidence="3">MAG5</strain>
    </source>
</reference>
<feature type="chain" id="PRO_5039917009" evidence="1">
    <location>
        <begin position="25"/>
        <end position="500"/>
    </location>
</feature>
<feature type="signal peptide" evidence="1">
    <location>
        <begin position="1"/>
        <end position="24"/>
    </location>
</feature>
<dbReference type="InterPro" id="IPR011047">
    <property type="entry name" value="Quinoprotein_ADH-like_sf"/>
</dbReference>
<accession>A0A9J6ZCL5</accession>
<dbReference type="Proteomes" id="UP001056756">
    <property type="component" value="Chromosome"/>
</dbReference>
<organism evidence="3 4">
    <name type="scientific">Candidatus Pristimantibacillus lignocellulolyticus</name>
    <dbReference type="NCBI Taxonomy" id="2994561"/>
    <lineage>
        <taxon>Bacteria</taxon>
        <taxon>Bacillati</taxon>
        <taxon>Bacillota</taxon>
        <taxon>Bacilli</taxon>
        <taxon>Bacillales</taxon>
        <taxon>Paenibacillaceae</taxon>
        <taxon>Candidatus Pristimantibacillus</taxon>
    </lineage>
</organism>
<keyword evidence="1" id="KW-0732">Signal</keyword>
<evidence type="ECO:0000259" key="2">
    <source>
        <dbReference type="Pfam" id="PF07833"/>
    </source>
</evidence>
<dbReference type="EMBL" id="CP097899">
    <property type="protein sequence ID" value="URN93866.1"/>
    <property type="molecule type" value="Genomic_DNA"/>
</dbReference>
<dbReference type="SUPFAM" id="SSF50998">
    <property type="entry name" value="Quinoprotein alcohol dehydrogenase-like"/>
    <property type="match status" value="1"/>
</dbReference>
<dbReference type="Gene3D" id="2.130.10.10">
    <property type="entry name" value="YVTN repeat-like/Quinoprotein amine dehydrogenase"/>
    <property type="match status" value="1"/>
</dbReference>
<name>A0A9J6ZCL5_9BACL</name>
<dbReference type="Pfam" id="PF07833">
    <property type="entry name" value="Cu_amine_oxidN1"/>
    <property type="match status" value="1"/>
</dbReference>
<evidence type="ECO:0000313" key="3">
    <source>
        <dbReference type="EMBL" id="URN93866.1"/>
    </source>
</evidence>
<dbReference type="KEGG" id="plig:NAG76_18860"/>
<feature type="domain" description="Copper amine oxidase-like N-terminal" evidence="2">
    <location>
        <begin position="394"/>
        <end position="498"/>
    </location>
</feature>
<gene>
    <name evidence="3" type="ORF">NAG76_18860</name>
</gene>
<evidence type="ECO:0000256" key="1">
    <source>
        <dbReference type="SAM" id="SignalP"/>
    </source>
</evidence>